<dbReference type="Proteomes" id="UP001066276">
    <property type="component" value="Chromosome 7"/>
</dbReference>
<feature type="compositionally biased region" description="Basic and acidic residues" evidence="1">
    <location>
        <begin position="63"/>
        <end position="72"/>
    </location>
</feature>
<evidence type="ECO:0000256" key="1">
    <source>
        <dbReference type="SAM" id="MobiDB-lite"/>
    </source>
</evidence>
<proteinExistence type="predicted"/>
<name>A0AAV7P6Q8_PLEWA</name>
<dbReference type="AlphaFoldDB" id="A0AAV7P6Q8"/>
<organism evidence="2 3">
    <name type="scientific">Pleurodeles waltl</name>
    <name type="common">Iberian ribbed newt</name>
    <dbReference type="NCBI Taxonomy" id="8319"/>
    <lineage>
        <taxon>Eukaryota</taxon>
        <taxon>Metazoa</taxon>
        <taxon>Chordata</taxon>
        <taxon>Craniata</taxon>
        <taxon>Vertebrata</taxon>
        <taxon>Euteleostomi</taxon>
        <taxon>Amphibia</taxon>
        <taxon>Batrachia</taxon>
        <taxon>Caudata</taxon>
        <taxon>Salamandroidea</taxon>
        <taxon>Salamandridae</taxon>
        <taxon>Pleurodelinae</taxon>
        <taxon>Pleurodeles</taxon>
    </lineage>
</organism>
<evidence type="ECO:0000313" key="2">
    <source>
        <dbReference type="EMBL" id="KAJ1122814.1"/>
    </source>
</evidence>
<reference evidence="2" key="1">
    <citation type="journal article" date="2022" name="bioRxiv">
        <title>Sequencing and chromosome-scale assembly of the giantPleurodeles waltlgenome.</title>
        <authorList>
            <person name="Brown T."/>
            <person name="Elewa A."/>
            <person name="Iarovenko S."/>
            <person name="Subramanian E."/>
            <person name="Araus A.J."/>
            <person name="Petzold A."/>
            <person name="Susuki M."/>
            <person name="Suzuki K.-i.T."/>
            <person name="Hayashi T."/>
            <person name="Toyoda A."/>
            <person name="Oliveira C."/>
            <person name="Osipova E."/>
            <person name="Leigh N.D."/>
            <person name="Simon A."/>
            <person name="Yun M.H."/>
        </authorList>
    </citation>
    <scope>NUCLEOTIDE SEQUENCE</scope>
    <source>
        <strain evidence="2">20211129_DDA</strain>
        <tissue evidence="2">Liver</tissue>
    </source>
</reference>
<evidence type="ECO:0000313" key="3">
    <source>
        <dbReference type="Proteomes" id="UP001066276"/>
    </source>
</evidence>
<keyword evidence="3" id="KW-1185">Reference proteome</keyword>
<dbReference type="EMBL" id="JANPWB010000011">
    <property type="protein sequence ID" value="KAJ1122814.1"/>
    <property type="molecule type" value="Genomic_DNA"/>
</dbReference>
<feature type="region of interest" description="Disordered" evidence="1">
    <location>
        <begin position="1"/>
        <end position="85"/>
    </location>
</feature>
<gene>
    <name evidence="2" type="ORF">NDU88_001287</name>
</gene>
<protein>
    <submittedName>
        <fullName evidence="2">Uncharacterized protein</fullName>
    </submittedName>
</protein>
<sequence length="97" mass="10769">MSARKDLSKMAATPTLPYCKGLRQARAPRWGGAEHQGQRDTGDRGAPGRQVPKDRASGAVEDPWQKEPEHRCCRPPLTPPAPFITIPGERKKWSLDL</sequence>
<accession>A0AAV7P6Q8</accession>
<comment type="caution">
    <text evidence="2">The sequence shown here is derived from an EMBL/GenBank/DDBJ whole genome shotgun (WGS) entry which is preliminary data.</text>
</comment>